<sequence length="164" mass="17828">MTMSQSVTIRTHTVTNSSTAVIINTGYLKTLGGLLKLFQLALGVVCVAIIANYFGPYRQYSNAAELFFLLMTTSFLIGTFILLLSCLTSPSTSTIIAKTIYELLYHSIAFGLYLAASLTFIIHVSNMKGYAHYDTLMAGAICGLVNAALYLISTIVALRTYRGI</sequence>
<reference evidence="8 9" key="1">
    <citation type="submission" date="2015-07" db="EMBL/GenBank/DDBJ databases">
        <title>The genome of Habropoda laboriosa.</title>
        <authorList>
            <person name="Pan H."/>
            <person name="Kapheim K."/>
        </authorList>
    </citation>
    <scope>NUCLEOTIDE SEQUENCE [LARGE SCALE GENOMIC DNA]</scope>
    <source>
        <strain evidence="8">0110345459</strain>
    </source>
</reference>
<accession>A0A0L7R6X9</accession>
<dbReference type="EMBL" id="KQ414646">
    <property type="protein sequence ID" value="KOC66584.1"/>
    <property type="molecule type" value="Genomic_DNA"/>
</dbReference>
<dbReference type="PROSITE" id="PS51225">
    <property type="entry name" value="MARVEL"/>
    <property type="match status" value="1"/>
</dbReference>
<proteinExistence type="predicted"/>
<dbReference type="InterPro" id="IPR008253">
    <property type="entry name" value="Marvel"/>
</dbReference>
<feature type="transmembrane region" description="Helical" evidence="6">
    <location>
        <begin position="66"/>
        <end position="88"/>
    </location>
</feature>
<dbReference type="PANTHER" id="PTHR22776:SF92">
    <property type="entry name" value="LD04844P"/>
    <property type="match status" value="1"/>
</dbReference>
<evidence type="ECO:0000256" key="4">
    <source>
        <dbReference type="ARBA" id="ARBA00023136"/>
    </source>
</evidence>
<dbReference type="Proteomes" id="UP000053825">
    <property type="component" value="Unassembled WGS sequence"/>
</dbReference>
<evidence type="ECO:0000256" key="1">
    <source>
        <dbReference type="ARBA" id="ARBA00004141"/>
    </source>
</evidence>
<organism evidence="8 9">
    <name type="scientific">Habropoda laboriosa</name>
    <dbReference type="NCBI Taxonomy" id="597456"/>
    <lineage>
        <taxon>Eukaryota</taxon>
        <taxon>Metazoa</taxon>
        <taxon>Ecdysozoa</taxon>
        <taxon>Arthropoda</taxon>
        <taxon>Hexapoda</taxon>
        <taxon>Insecta</taxon>
        <taxon>Pterygota</taxon>
        <taxon>Neoptera</taxon>
        <taxon>Endopterygota</taxon>
        <taxon>Hymenoptera</taxon>
        <taxon>Apocrita</taxon>
        <taxon>Aculeata</taxon>
        <taxon>Apoidea</taxon>
        <taxon>Anthophila</taxon>
        <taxon>Apidae</taxon>
        <taxon>Habropoda</taxon>
    </lineage>
</organism>
<dbReference type="GO" id="GO:0016020">
    <property type="term" value="C:membrane"/>
    <property type="evidence" value="ECO:0007669"/>
    <property type="project" value="UniProtKB-SubCell"/>
</dbReference>
<keyword evidence="2 5" id="KW-0812">Transmembrane</keyword>
<evidence type="ECO:0000256" key="3">
    <source>
        <dbReference type="ARBA" id="ARBA00022989"/>
    </source>
</evidence>
<dbReference type="OrthoDB" id="6481667at2759"/>
<evidence type="ECO:0000256" key="6">
    <source>
        <dbReference type="SAM" id="Phobius"/>
    </source>
</evidence>
<feature type="transmembrane region" description="Helical" evidence="6">
    <location>
        <begin position="37"/>
        <end position="54"/>
    </location>
</feature>
<evidence type="ECO:0000256" key="5">
    <source>
        <dbReference type="PROSITE-ProRule" id="PRU00581"/>
    </source>
</evidence>
<keyword evidence="4 5" id="KW-0472">Membrane</keyword>
<gene>
    <name evidence="8" type="ORF">WH47_08977</name>
</gene>
<comment type="subcellular location">
    <subcellularLocation>
        <location evidence="1">Membrane</location>
        <topology evidence="1">Multi-pass membrane protein</topology>
    </subcellularLocation>
</comment>
<evidence type="ECO:0000259" key="7">
    <source>
        <dbReference type="PROSITE" id="PS51225"/>
    </source>
</evidence>
<feature type="transmembrane region" description="Helical" evidence="6">
    <location>
        <begin position="136"/>
        <end position="158"/>
    </location>
</feature>
<protein>
    <recommendedName>
        <fullName evidence="7">MARVEL domain-containing protein</fullName>
    </recommendedName>
</protein>
<keyword evidence="3 6" id="KW-1133">Transmembrane helix</keyword>
<name>A0A0L7R6X9_9HYME</name>
<feature type="domain" description="MARVEL" evidence="7">
    <location>
        <begin position="27"/>
        <end position="162"/>
    </location>
</feature>
<dbReference type="InterPro" id="IPR050578">
    <property type="entry name" value="MARVEL-CKLF_proteins"/>
</dbReference>
<dbReference type="AlphaFoldDB" id="A0A0L7R6X9"/>
<keyword evidence="9" id="KW-1185">Reference proteome</keyword>
<evidence type="ECO:0000256" key="2">
    <source>
        <dbReference type="ARBA" id="ARBA00022692"/>
    </source>
</evidence>
<dbReference type="PANTHER" id="PTHR22776">
    <property type="entry name" value="MARVEL-CONTAINING POTENTIAL LIPID RAFT-ASSOCIATED PROTEIN"/>
    <property type="match status" value="1"/>
</dbReference>
<feature type="transmembrane region" description="Helical" evidence="6">
    <location>
        <begin position="100"/>
        <end position="124"/>
    </location>
</feature>
<dbReference type="Pfam" id="PF01284">
    <property type="entry name" value="MARVEL"/>
    <property type="match status" value="1"/>
</dbReference>
<evidence type="ECO:0000313" key="8">
    <source>
        <dbReference type="EMBL" id="KOC66584.1"/>
    </source>
</evidence>
<evidence type="ECO:0000313" key="9">
    <source>
        <dbReference type="Proteomes" id="UP000053825"/>
    </source>
</evidence>